<evidence type="ECO:0000256" key="4">
    <source>
        <dbReference type="ARBA" id="ARBA00023172"/>
    </source>
</evidence>
<dbReference type="AlphaFoldDB" id="A0A5C5BAI8"/>
<organism evidence="8 9">
    <name type="scientific">Miniimonas arenae</name>
    <dbReference type="NCBI Taxonomy" id="676201"/>
    <lineage>
        <taxon>Bacteria</taxon>
        <taxon>Bacillati</taxon>
        <taxon>Actinomycetota</taxon>
        <taxon>Actinomycetes</taxon>
        <taxon>Micrococcales</taxon>
        <taxon>Beutenbergiaceae</taxon>
        <taxon>Miniimonas</taxon>
    </lineage>
</organism>
<dbReference type="EMBL" id="VENP01000029">
    <property type="protein sequence ID" value="TNU73956.1"/>
    <property type="molecule type" value="Genomic_DNA"/>
</dbReference>
<dbReference type="CDD" id="cd00569">
    <property type="entry name" value="HTH_Hin_like"/>
    <property type="match status" value="1"/>
</dbReference>
<dbReference type="Gene3D" id="1.10.10.60">
    <property type="entry name" value="Homeodomain-like"/>
    <property type="match status" value="1"/>
</dbReference>
<accession>A0A5C5BAI8</accession>
<dbReference type="Proteomes" id="UP000313849">
    <property type="component" value="Unassembled WGS sequence"/>
</dbReference>
<evidence type="ECO:0000313" key="9">
    <source>
        <dbReference type="Proteomes" id="UP000313849"/>
    </source>
</evidence>
<dbReference type="InterPro" id="IPR036162">
    <property type="entry name" value="Resolvase-like_N_sf"/>
</dbReference>
<dbReference type="OrthoDB" id="3621759at2"/>
<evidence type="ECO:0000256" key="2">
    <source>
        <dbReference type="ARBA" id="ARBA00022908"/>
    </source>
</evidence>
<reference evidence="8 9" key="1">
    <citation type="submission" date="2019-06" db="EMBL/GenBank/DDBJ databases">
        <title>Draft genome sequence of Miniimonas arenae KCTC 19750T isolated from sea sand.</title>
        <authorList>
            <person name="Park S.-J."/>
        </authorList>
    </citation>
    <scope>NUCLEOTIDE SEQUENCE [LARGE SCALE GENOMIC DNA]</scope>
    <source>
        <strain evidence="8 9">KCTC 19750</strain>
    </source>
</reference>
<dbReference type="Gene3D" id="3.40.50.1390">
    <property type="entry name" value="Resolvase, N-terminal catalytic domain"/>
    <property type="match status" value="1"/>
</dbReference>
<dbReference type="GO" id="GO:0015074">
    <property type="term" value="P:DNA integration"/>
    <property type="evidence" value="ECO:0007669"/>
    <property type="project" value="UniProtKB-KW"/>
</dbReference>
<evidence type="ECO:0000256" key="1">
    <source>
        <dbReference type="ARBA" id="ARBA00009913"/>
    </source>
</evidence>
<keyword evidence="4" id="KW-0233">DNA recombination</keyword>
<gene>
    <name evidence="8" type="ORF">FH969_08860</name>
</gene>
<evidence type="ECO:0000256" key="3">
    <source>
        <dbReference type="ARBA" id="ARBA00023125"/>
    </source>
</evidence>
<dbReference type="PROSITE" id="PS00398">
    <property type="entry name" value="RECOMBINASES_2"/>
    <property type="match status" value="1"/>
</dbReference>
<keyword evidence="3" id="KW-0238">DNA-binding</keyword>
<evidence type="ECO:0000259" key="7">
    <source>
        <dbReference type="PROSITE" id="PS51736"/>
    </source>
</evidence>
<dbReference type="CDD" id="cd03768">
    <property type="entry name" value="SR_ResInv"/>
    <property type="match status" value="1"/>
</dbReference>
<dbReference type="PANTHER" id="PTHR30461">
    <property type="entry name" value="DNA-INVERTASE FROM LAMBDOID PROPHAGE"/>
    <property type="match status" value="1"/>
</dbReference>
<comment type="caution">
    <text evidence="8">The sequence shown here is derived from an EMBL/GenBank/DDBJ whole genome shotgun (WGS) entry which is preliminary data.</text>
</comment>
<proteinExistence type="inferred from homology"/>
<dbReference type="InterPro" id="IPR006118">
    <property type="entry name" value="Recombinase_CS"/>
</dbReference>
<feature type="active site" description="O-(5'-phospho-DNA)-serine intermediate" evidence="5 6">
    <location>
        <position position="11"/>
    </location>
</feature>
<sequence length="203" mass="21873">MSNVVGYARVSTREQNPQAQEAELRAAGAARVFVDHGESSRIAERPQWGACLDYLRAGDTLVIRALDRVAGTEQMAIELIRDLGRRGIRLRSLTEPFLDVDTSTPMGEAIVGIMAVLAQLRVATIRENTRRGLAHARSQGRVGGRPSVMTPERTAEALRMRADGASVSHIAKVLGVGSSSVSRALLRHEPAPEAEPSLQDATS</sequence>
<feature type="domain" description="Resolvase/invertase-type recombinase catalytic" evidence="7">
    <location>
        <begin position="3"/>
        <end position="140"/>
    </location>
</feature>
<keyword evidence="2" id="KW-0229">DNA integration</keyword>
<keyword evidence="9" id="KW-1185">Reference proteome</keyword>
<evidence type="ECO:0000313" key="8">
    <source>
        <dbReference type="EMBL" id="TNU73956.1"/>
    </source>
</evidence>
<dbReference type="Pfam" id="PF00239">
    <property type="entry name" value="Resolvase"/>
    <property type="match status" value="1"/>
</dbReference>
<dbReference type="PROSITE" id="PS51736">
    <property type="entry name" value="RECOMBINASES_3"/>
    <property type="match status" value="1"/>
</dbReference>
<dbReference type="InterPro" id="IPR006119">
    <property type="entry name" value="Resolv_N"/>
</dbReference>
<evidence type="ECO:0000256" key="5">
    <source>
        <dbReference type="PIRSR" id="PIRSR606118-50"/>
    </source>
</evidence>
<dbReference type="PROSITE" id="PS00397">
    <property type="entry name" value="RECOMBINASES_1"/>
    <property type="match status" value="1"/>
</dbReference>
<dbReference type="InterPro" id="IPR009057">
    <property type="entry name" value="Homeodomain-like_sf"/>
</dbReference>
<dbReference type="SUPFAM" id="SSF46689">
    <property type="entry name" value="Homeodomain-like"/>
    <property type="match status" value="1"/>
</dbReference>
<protein>
    <submittedName>
        <fullName evidence="8">Recombinase family protein</fullName>
    </submittedName>
</protein>
<name>A0A5C5BAI8_9MICO</name>
<dbReference type="GO" id="GO:0003677">
    <property type="term" value="F:DNA binding"/>
    <property type="evidence" value="ECO:0007669"/>
    <property type="project" value="UniProtKB-KW"/>
</dbReference>
<dbReference type="PANTHER" id="PTHR30461:SF2">
    <property type="entry name" value="SERINE RECOMBINASE PINE-RELATED"/>
    <property type="match status" value="1"/>
</dbReference>
<evidence type="ECO:0000256" key="6">
    <source>
        <dbReference type="PROSITE-ProRule" id="PRU10137"/>
    </source>
</evidence>
<dbReference type="GO" id="GO:0000150">
    <property type="term" value="F:DNA strand exchange activity"/>
    <property type="evidence" value="ECO:0007669"/>
    <property type="project" value="InterPro"/>
</dbReference>
<dbReference type="SMART" id="SM00857">
    <property type="entry name" value="Resolvase"/>
    <property type="match status" value="1"/>
</dbReference>
<dbReference type="SUPFAM" id="SSF53041">
    <property type="entry name" value="Resolvase-like"/>
    <property type="match status" value="1"/>
</dbReference>
<comment type="similarity">
    <text evidence="1">Belongs to the site-specific recombinase resolvase family.</text>
</comment>
<dbReference type="InterPro" id="IPR050639">
    <property type="entry name" value="SSR_resolvase"/>
</dbReference>